<evidence type="ECO:0000313" key="6">
    <source>
        <dbReference type="Proteomes" id="UP001501599"/>
    </source>
</evidence>
<keyword evidence="1" id="KW-0805">Transcription regulation</keyword>
<dbReference type="PANTHER" id="PTHR33164:SF104">
    <property type="entry name" value="TRANSCRIPTIONAL REGULATORY PROTEIN"/>
    <property type="match status" value="1"/>
</dbReference>
<dbReference type="InterPro" id="IPR036390">
    <property type="entry name" value="WH_DNA-bd_sf"/>
</dbReference>
<name>A0ABN3AKR2_9MICO</name>
<dbReference type="Gene3D" id="1.10.10.10">
    <property type="entry name" value="Winged helix-like DNA-binding domain superfamily/Winged helix DNA-binding domain"/>
    <property type="match status" value="1"/>
</dbReference>
<evidence type="ECO:0000256" key="1">
    <source>
        <dbReference type="ARBA" id="ARBA00023015"/>
    </source>
</evidence>
<organism evidence="5 6">
    <name type="scientific">Agrococcus versicolor</name>
    <dbReference type="NCBI Taxonomy" id="501482"/>
    <lineage>
        <taxon>Bacteria</taxon>
        <taxon>Bacillati</taxon>
        <taxon>Actinomycetota</taxon>
        <taxon>Actinomycetes</taxon>
        <taxon>Micrococcales</taxon>
        <taxon>Microbacteriaceae</taxon>
        <taxon>Agrococcus</taxon>
    </lineage>
</organism>
<keyword evidence="6" id="KW-1185">Reference proteome</keyword>
<dbReference type="Proteomes" id="UP001501599">
    <property type="component" value="Unassembled WGS sequence"/>
</dbReference>
<keyword evidence="2" id="KW-0238">DNA-binding</keyword>
<evidence type="ECO:0000256" key="2">
    <source>
        <dbReference type="ARBA" id="ARBA00023125"/>
    </source>
</evidence>
<dbReference type="PRINTS" id="PR00598">
    <property type="entry name" value="HTHMARR"/>
</dbReference>
<dbReference type="Pfam" id="PF12802">
    <property type="entry name" value="MarR_2"/>
    <property type="match status" value="1"/>
</dbReference>
<dbReference type="EMBL" id="BAAAQT010000005">
    <property type="protein sequence ID" value="GAA2171751.1"/>
    <property type="molecule type" value="Genomic_DNA"/>
</dbReference>
<accession>A0ABN3AKR2</accession>
<feature type="domain" description="HTH marR-type" evidence="4">
    <location>
        <begin position="25"/>
        <end position="158"/>
    </location>
</feature>
<dbReference type="InterPro" id="IPR036388">
    <property type="entry name" value="WH-like_DNA-bd_sf"/>
</dbReference>
<reference evidence="5 6" key="1">
    <citation type="journal article" date="2019" name="Int. J. Syst. Evol. Microbiol.">
        <title>The Global Catalogue of Microorganisms (GCM) 10K type strain sequencing project: providing services to taxonomists for standard genome sequencing and annotation.</title>
        <authorList>
            <consortium name="The Broad Institute Genomics Platform"/>
            <consortium name="The Broad Institute Genome Sequencing Center for Infectious Disease"/>
            <person name="Wu L."/>
            <person name="Ma J."/>
        </authorList>
    </citation>
    <scope>NUCLEOTIDE SEQUENCE [LARGE SCALE GENOMIC DNA]</scope>
    <source>
        <strain evidence="5 6">JCM 16026</strain>
    </source>
</reference>
<evidence type="ECO:0000259" key="4">
    <source>
        <dbReference type="PROSITE" id="PS50995"/>
    </source>
</evidence>
<evidence type="ECO:0000313" key="5">
    <source>
        <dbReference type="EMBL" id="GAA2171751.1"/>
    </source>
</evidence>
<dbReference type="PROSITE" id="PS01117">
    <property type="entry name" value="HTH_MARR_1"/>
    <property type="match status" value="1"/>
</dbReference>
<sequence>MPAHDEVDEIIAQWVRVRPDADVAPFAVLSRLTRLARRLQRVRAAAFADAGIEAWEWDVLAALRRADDALTPKELIAQTMVTSGTMTNRIDGLVARGLVERSANDADRRSTRVRLTDDGLDRVDSALDALLDAEHRVLAGMGHDDRRRLARLLRDVGEGLEPGPAPGS</sequence>
<keyword evidence="3" id="KW-0804">Transcription</keyword>
<dbReference type="SUPFAM" id="SSF46785">
    <property type="entry name" value="Winged helix' DNA-binding domain"/>
    <property type="match status" value="1"/>
</dbReference>
<dbReference type="InterPro" id="IPR039422">
    <property type="entry name" value="MarR/SlyA-like"/>
</dbReference>
<gene>
    <name evidence="5" type="ORF">GCM10009846_06770</name>
</gene>
<protein>
    <submittedName>
        <fullName evidence="5">MarR family winged helix-turn-helix transcriptional regulator</fullName>
    </submittedName>
</protein>
<dbReference type="PANTHER" id="PTHR33164">
    <property type="entry name" value="TRANSCRIPTIONAL REGULATOR, MARR FAMILY"/>
    <property type="match status" value="1"/>
</dbReference>
<proteinExistence type="predicted"/>
<dbReference type="InterPro" id="IPR023187">
    <property type="entry name" value="Tscrpt_reg_MarR-type_CS"/>
</dbReference>
<comment type="caution">
    <text evidence="5">The sequence shown here is derived from an EMBL/GenBank/DDBJ whole genome shotgun (WGS) entry which is preliminary data.</text>
</comment>
<dbReference type="SMART" id="SM00347">
    <property type="entry name" value="HTH_MARR"/>
    <property type="match status" value="1"/>
</dbReference>
<evidence type="ECO:0000256" key="3">
    <source>
        <dbReference type="ARBA" id="ARBA00023163"/>
    </source>
</evidence>
<dbReference type="RefSeq" id="WP_344340319.1">
    <property type="nucleotide sequence ID" value="NZ_BAAAQT010000005.1"/>
</dbReference>
<dbReference type="InterPro" id="IPR000835">
    <property type="entry name" value="HTH_MarR-typ"/>
</dbReference>
<dbReference type="PROSITE" id="PS50995">
    <property type="entry name" value="HTH_MARR_2"/>
    <property type="match status" value="1"/>
</dbReference>